<keyword evidence="1" id="KW-1133">Transmembrane helix</keyword>
<comment type="caution">
    <text evidence="2">The sequence shown here is derived from an EMBL/GenBank/DDBJ whole genome shotgun (WGS) entry which is preliminary data.</text>
</comment>
<dbReference type="EMBL" id="JAHXZJ010000374">
    <property type="protein sequence ID" value="KAH0560743.1"/>
    <property type="molecule type" value="Genomic_DNA"/>
</dbReference>
<sequence length="94" mass="10748">MLWIKRKRPSDPEEISFLPSENIKVNVILHKSERYRARQSTARMEYTDAVHATRDPAHSSQRKGGQVLRAIADAIIVILLIFRAVNSITDSHLL</sequence>
<feature type="transmembrane region" description="Helical" evidence="1">
    <location>
        <begin position="67"/>
        <end position="85"/>
    </location>
</feature>
<keyword evidence="3" id="KW-1185">Reference proteome</keyword>
<keyword evidence="1" id="KW-0472">Membrane</keyword>
<dbReference type="Proteomes" id="UP000826195">
    <property type="component" value="Unassembled WGS sequence"/>
</dbReference>
<dbReference type="AlphaFoldDB" id="A0AAV7IXJ6"/>
<gene>
    <name evidence="2" type="ORF">KQX54_007839</name>
</gene>
<evidence type="ECO:0000313" key="3">
    <source>
        <dbReference type="Proteomes" id="UP000826195"/>
    </source>
</evidence>
<accession>A0AAV7IXJ6</accession>
<keyword evidence="1" id="KW-0812">Transmembrane</keyword>
<organism evidence="2 3">
    <name type="scientific">Cotesia glomerata</name>
    <name type="common">Lepidopteran parasitic wasp</name>
    <name type="synonym">Apanteles glomeratus</name>
    <dbReference type="NCBI Taxonomy" id="32391"/>
    <lineage>
        <taxon>Eukaryota</taxon>
        <taxon>Metazoa</taxon>
        <taxon>Ecdysozoa</taxon>
        <taxon>Arthropoda</taxon>
        <taxon>Hexapoda</taxon>
        <taxon>Insecta</taxon>
        <taxon>Pterygota</taxon>
        <taxon>Neoptera</taxon>
        <taxon>Endopterygota</taxon>
        <taxon>Hymenoptera</taxon>
        <taxon>Apocrita</taxon>
        <taxon>Ichneumonoidea</taxon>
        <taxon>Braconidae</taxon>
        <taxon>Microgastrinae</taxon>
        <taxon>Cotesia</taxon>
    </lineage>
</organism>
<name>A0AAV7IXJ6_COTGL</name>
<protein>
    <submittedName>
        <fullName evidence="2">Uncharacterized protein</fullName>
    </submittedName>
</protein>
<evidence type="ECO:0000256" key="1">
    <source>
        <dbReference type="SAM" id="Phobius"/>
    </source>
</evidence>
<reference evidence="2 3" key="1">
    <citation type="journal article" date="2021" name="J. Hered.">
        <title>A chromosome-level genome assembly of the parasitoid wasp, Cotesia glomerata (Hymenoptera: Braconidae).</title>
        <authorList>
            <person name="Pinto B.J."/>
            <person name="Weis J.J."/>
            <person name="Gamble T."/>
            <person name="Ode P.J."/>
            <person name="Paul R."/>
            <person name="Zaspel J.M."/>
        </authorList>
    </citation>
    <scope>NUCLEOTIDE SEQUENCE [LARGE SCALE GENOMIC DNA]</scope>
    <source>
        <strain evidence="2">CgM1</strain>
    </source>
</reference>
<proteinExistence type="predicted"/>
<evidence type="ECO:0000313" key="2">
    <source>
        <dbReference type="EMBL" id="KAH0560743.1"/>
    </source>
</evidence>